<keyword evidence="1" id="KW-0547">Nucleotide-binding</keyword>
<dbReference type="AlphaFoldDB" id="A0A485M2S2"/>
<dbReference type="PROSITE" id="PS50893">
    <property type="entry name" value="ABC_TRANSPORTER_2"/>
    <property type="match status" value="1"/>
</dbReference>
<dbReference type="PANTHER" id="PTHR43204">
    <property type="entry name" value="ABC TRANSPORTER I FAMILY MEMBER 6, CHLOROPLASTIC"/>
    <property type="match status" value="1"/>
</dbReference>
<reference evidence="4" key="1">
    <citation type="submission" date="2019-03" db="EMBL/GenBank/DDBJ databases">
        <authorList>
            <person name="Hao L."/>
        </authorList>
    </citation>
    <scope>NUCLEOTIDE SEQUENCE</scope>
</reference>
<dbReference type="Gene3D" id="3.40.50.300">
    <property type="entry name" value="P-loop containing nucleotide triphosphate hydrolases"/>
    <property type="match status" value="1"/>
</dbReference>
<dbReference type="InterPro" id="IPR003439">
    <property type="entry name" value="ABC_transporter-like_ATP-bd"/>
</dbReference>
<dbReference type="GO" id="GO:0005524">
    <property type="term" value="F:ATP binding"/>
    <property type="evidence" value="ECO:0007669"/>
    <property type="project" value="UniProtKB-KW"/>
</dbReference>
<dbReference type="CDD" id="cd03217">
    <property type="entry name" value="ABC_FeS_Assembly"/>
    <property type="match status" value="1"/>
</dbReference>
<dbReference type="InterPro" id="IPR027417">
    <property type="entry name" value="P-loop_NTPase"/>
</dbReference>
<keyword evidence="2 4" id="KW-0067">ATP-binding</keyword>
<evidence type="ECO:0000259" key="3">
    <source>
        <dbReference type="PROSITE" id="PS50893"/>
    </source>
</evidence>
<accession>A0A485M2S2</accession>
<evidence type="ECO:0000256" key="2">
    <source>
        <dbReference type="ARBA" id="ARBA00022840"/>
    </source>
</evidence>
<evidence type="ECO:0000313" key="4">
    <source>
        <dbReference type="EMBL" id="VFU17046.1"/>
    </source>
</evidence>
<dbReference type="SUPFAM" id="SSF52540">
    <property type="entry name" value="P-loop containing nucleoside triphosphate hydrolases"/>
    <property type="match status" value="1"/>
</dbReference>
<gene>
    <name evidence="4" type="ORF">SCFA_600004</name>
</gene>
<proteinExistence type="predicted"/>
<protein>
    <submittedName>
        <fullName evidence="4">Putative ABC transporter ATP-binding protein</fullName>
    </submittedName>
</protein>
<evidence type="ECO:0000256" key="1">
    <source>
        <dbReference type="ARBA" id="ARBA00022741"/>
    </source>
</evidence>
<dbReference type="PANTHER" id="PTHR43204:SF1">
    <property type="entry name" value="ABC TRANSPORTER I FAMILY MEMBER 6, CHLOROPLASTIC"/>
    <property type="match status" value="1"/>
</dbReference>
<sequence>MSFLQITDLHVSVEGKEILKGIDLSLDMGRTAIIFGPNGSGKSTLMGAILGLPGYEITQGSITFKDHDISRLSVDERSRLGIGLSFQYPPSIKGVRLRTLLQTLNRHTPEKIAEYAQLLNLTGYLDRDINVGFSGGERKRSEVLQLMIQMPDLLLLDEPESGVDIENISVIAEGLRIILEKDQPISKRKRSAIIITHTGFILDYIKADIAFVIMNGHVLGCGAPGEIFEEIRRDGYNKCSSCFAEKFCEENKGAL</sequence>
<dbReference type="SMART" id="SM00382">
    <property type="entry name" value="AAA"/>
    <property type="match status" value="1"/>
</dbReference>
<organism evidence="4">
    <name type="scientific">anaerobic digester metagenome</name>
    <dbReference type="NCBI Taxonomy" id="1263854"/>
    <lineage>
        <taxon>unclassified sequences</taxon>
        <taxon>metagenomes</taxon>
        <taxon>ecological metagenomes</taxon>
    </lineage>
</organism>
<feature type="domain" description="ABC transporter" evidence="3">
    <location>
        <begin position="4"/>
        <end position="240"/>
    </location>
</feature>
<dbReference type="InterPro" id="IPR010230">
    <property type="entry name" value="FeS-cluster_ATPase_SufC"/>
</dbReference>
<dbReference type="Pfam" id="PF00005">
    <property type="entry name" value="ABC_tran"/>
    <property type="match status" value="1"/>
</dbReference>
<dbReference type="GO" id="GO:0016887">
    <property type="term" value="F:ATP hydrolysis activity"/>
    <property type="evidence" value="ECO:0007669"/>
    <property type="project" value="InterPro"/>
</dbReference>
<dbReference type="EMBL" id="CAADRM010000126">
    <property type="protein sequence ID" value="VFU17046.1"/>
    <property type="molecule type" value="Genomic_DNA"/>
</dbReference>
<dbReference type="InterPro" id="IPR003593">
    <property type="entry name" value="AAA+_ATPase"/>
</dbReference>
<name>A0A485M2S2_9ZZZZ</name>